<organism evidence="1 2">
    <name type="scientific">Clostridium carboxidivorans P7</name>
    <dbReference type="NCBI Taxonomy" id="536227"/>
    <lineage>
        <taxon>Bacteria</taxon>
        <taxon>Bacillati</taxon>
        <taxon>Bacillota</taxon>
        <taxon>Clostridia</taxon>
        <taxon>Eubacteriales</taxon>
        <taxon>Clostridiaceae</taxon>
        <taxon>Clostridium</taxon>
    </lineage>
</organism>
<reference evidence="1 2" key="1">
    <citation type="submission" date="2009-06" db="EMBL/GenBank/DDBJ databases">
        <title>The draft genome of Clostridium carboxidivorans P7.</title>
        <authorList>
            <consortium name="US DOE Joint Genome Institute (JGI-PGF)"/>
            <person name="Lucas S."/>
            <person name="Copeland A."/>
            <person name="Lapidus A."/>
            <person name="Glavina del Rio T."/>
            <person name="Tice H."/>
            <person name="Bruce D."/>
            <person name="Goodwin L."/>
            <person name="Pitluck S."/>
            <person name="Larimer F."/>
            <person name="Land M.L."/>
            <person name="Hauser L."/>
            <person name="Hemme C.L."/>
        </authorList>
    </citation>
    <scope>NUCLEOTIDE SEQUENCE [LARGE SCALE GENOMIC DNA]</scope>
    <source>
        <strain evidence="1 2">P7</strain>
    </source>
</reference>
<keyword evidence="2" id="KW-1185">Reference proteome</keyword>
<dbReference type="STRING" id="536227.Ccar_16185"/>
<dbReference type="eggNOG" id="ENOG502ZAKP">
    <property type="taxonomic scope" value="Bacteria"/>
</dbReference>
<dbReference type="Proteomes" id="UP000004198">
    <property type="component" value="Unassembled WGS sequence"/>
</dbReference>
<proteinExistence type="predicted"/>
<evidence type="ECO:0000313" key="2">
    <source>
        <dbReference type="Proteomes" id="UP000004198"/>
    </source>
</evidence>
<dbReference type="EMBL" id="ACVI01000130">
    <property type="protein sequence ID" value="EET84776.1"/>
    <property type="molecule type" value="Genomic_DNA"/>
</dbReference>
<comment type="caution">
    <text evidence="1">The sequence shown here is derived from an EMBL/GenBank/DDBJ whole genome shotgun (WGS) entry which is preliminary data.</text>
</comment>
<sequence>MQVVPEIYAQVVIEKMGSKALVKNMATDLGVIISGEKGDTISFPRSKRIGDATEVVKGTAKTPAELDFDEVKAVIKQMEAPPVRIYDKTQKEALGYEIQNAAKQQSDSLDYKFDLDLIEEMDTTDLKVHAANAKAITSNEIDEALLLFGDDRNVEDFTNGGIIIHSALITSFTNMVGFTSASNTTVTALNGIARKNCLGFYQGIPVIFTNHGTEKNGEYRSFILKNDAIGYKIRQGLTVEDFRPEGLYATDLYSSMMYAVKLIEEESCVSIKNSNPAA</sequence>
<name>C6Q140_9CLOT</name>
<evidence type="ECO:0000313" key="1">
    <source>
        <dbReference type="EMBL" id="EET84776.1"/>
    </source>
</evidence>
<dbReference type="RefSeq" id="WP_007063642.1">
    <property type="nucleotide sequence ID" value="NZ_ACVI01000130.1"/>
</dbReference>
<dbReference type="AlphaFoldDB" id="C6Q140"/>
<dbReference type="OrthoDB" id="1864449at2"/>
<dbReference type="KEGG" id="cck:Ccar_16185"/>
<accession>C6Q140</accession>
<gene>
    <name evidence="1" type="ORF">CcarbDRAFT_4757</name>
</gene>
<protein>
    <recommendedName>
        <fullName evidence="3">Phage major capsid protein</fullName>
    </recommendedName>
</protein>
<dbReference type="PATRIC" id="fig|536227.13.peg.3395"/>
<evidence type="ECO:0008006" key="3">
    <source>
        <dbReference type="Google" id="ProtNLM"/>
    </source>
</evidence>